<evidence type="ECO:0000256" key="1">
    <source>
        <dbReference type="SAM" id="MobiDB-lite"/>
    </source>
</evidence>
<dbReference type="EMBL" id="LT906468">
    <property type="protein sequence ID" value="SNV38308.1"/>
    <property type="molecule type" value="Genomic_DNA"/>
</dbReference>
<proteinExistence type="predicted"/>
<gene>
    <name evidence="2" type="ORF">SAMEA4412673_00306</name>
</gene>
<reference evidence="2 3" key="1">
    <citation type="submission" date="2017-06" db="EMBL/GenBank/DDBJ databases">
        <authorList>
            <consortium name="Pathogen Informatics"/>
        </authorList>
    </citation>
    <scope>NUCLEOTIDE SEQUENCE [LARGE SCALE GENOMIC DNA]</scope>
    <source>
        <strain evidence="2 3">NCTC12149</strain>
    </source>
</reference>
<accession>A0AAJ5BYS8</accession>
<sequence length="145" mass="16182">MTVKSLHTTHRPTFPRSHSYPTETSDSRQNKICFATCKICFATCKICFATCKICFATCKICFATCKLCFCTYGSRTSVVPTKTILPRNIPAPMEQVCTRVGKRSQLPFSQAKRTMLAVTGEPSIPLYTISILSSLQYSGQYMLLP</sequence>
<dbReference type="AlphaFoldDB" id="A0AAJ5BYS8"/>
<name>A0AAJ5BYS8_9SPHI</name>
<dbReference type="Proteomes" id="UP000215355">
    <property type="component" value="Chromosome 1"/>
</dbReference>
<dbReference type="KEGG" id="smiz:4412673_00306"/>
<organism evidence="2 3">
    <name type="scientific">Sphingobacterium mizutaii</name>
    <dbReference type="NCBI Taxonomy" id="1010"/>
    <lineage>
        <taxon>Bacteria</taxon>
        <taxon>Pseudomonadati</taxon>
        <taxon>Bacteroidota</taxon>
        <taxon>Sphingobacteriia</taxon>
        <taxon>Sphingobacteriales</taxon>
        <taxon>Sphingobacteriaceae</taxon>
        <taxon>Sphingobacterium</taxon>
    </lineage>
</organism>
<protein>
    <submittedName>
        <fullName evidence="2">Uncharacterized protein</fullName>
    </submittedName>
</protein>
<feature type="region of interest" description="Disordered" evidence="1">
    <location>
        <begin position="1"/>
        <end position="25"/>
    </location>
</feature>
<evidence type="ECO:0000313" key="3">
    <source>
        <dbReference type="Proteomes" id="UP000215355"/>
    </source>
</evidence>
<evidence type="ECO:0000313" key="2">
    <source>
        <dbReference type="EMBL" id="SNV38308.1"/>
    </source>
</evidence>